<dbReference type="InterPro" id="IPR036412">
    <property type="entry name" value="HAD-like_sf"/>
</dbReference>
<dbReference type="InterPro" id="IPR023214">
    <property type="entry name" value="HAD_sf"/>
</dbReference>
<proteinExistence type="predicted"/>
<evidence type="ECO:0000313" key="1">
    <source>
        <dbReference type="EMBL" id="BAJ26447.1"/>
    </source>
</evidence>
<dbReference type="EMBL" id="AP010968">
    <property type="protein sequence ID" value="BAJ26447.1"/>
    <property type="molecule type" value="Genomic_DNA"/>
</dbReference>
<organism evidence="1 2">
    <name type="scientific">Kitasatospora setae (strain ATCC 33774 / DSM 43861 / JCM 3304 / KCC A-0304 / NBRC 14216 / KM-6054)</name>
    <name type="common">Streptomyces setae</name>
    <dbReference type="NCBI Taxonomy" id="452652"/>
    <lineage>
        <taxon>Bacteria</taxon>
        <taxon>Bacillati</taxon>
        <taxon>Actinomycetota</taxon>
        <taxon>Actinomycetes</taxon>
        <taxon>Kitasatosporales</taxon>
        <taxon>Streptomycetaceae</taxon>
        <taxon>Kitasatospora</taxon>
    </lineage>
</organism>
<dbReference type="SUPFAM" id="SSF56784">
    <property type="entry name" value="HAD-like"/>
    <property type="match status" value="1"/>
</dbReference>
<name>E4N5G6_KITSK</name>
<dbReference type="RefSeq" id="WP_014133766.1">
    <property type="nucleotide sequence ID" value="NC_016109.1"/>
</dbReference>
<gene>
    <name evidence="1" type="ordered locus">KSE_06050</name>
</gene>
<dbReference type="eggNOG" id="COG1011">
    <property type="taxonomic scope" value="Bacteria"/>
</dbReference>
<dbReference type="Proteomes" id="UP000007076">
    <property type="component" value="Chromosome"/>
</dbReference>
<dbReference type="STRING" id="452652.KSE_06050"/>
<keyword evidence="2" id="KW-1185">Reference proteome</keyword>
<accession>E4N5G6</accession>
<dbReference type="HOGENOM" id="CLU_2436897_0_0_11"/>
<reference evidence="1 2" key="1">
    <citation type="journal article" date="2010" name="DNA Res.">
        <title>Genome sequence of Kitasatospora setae NBRC 14216T: an evolutionary snapshot of the family Streptomycetaceae.</title>
        <authorList>
            <person name="Ichikawa N."/>
            <person name="Oguchi A."/>
            <person name="Ikeda H."/>
            <person name="Ishikawa J."/>
            <person name="Kitani S."/>
            <person name="Watanabe Y."/>
            <person name="Nakamura S."/>
            <person name="Katano Y."/>
            <person name="Kishi E."/>
            <person name="Sasagawa M."/>
            <person name="Ankai A."/>
            <person name="Fukui S."/>
            <person name="Hashimoto Y."/>
            <person name="Kamata S."/>
            <person name="Otoguro M."/>
            <person name="Tanikawa S."/>
            <person name="Nihira T."/>
            <person name="Horinouchi S."/>
            <person name="Ohnishi Y."/>
            <person name="Hayakawa M."/>
            <person name="Kuzuyama T."/>
            <person name="Arisawa A."/>
            <person name="Nomoto F."/>
            <person name="Miura H."/>
            <person name="Takahashi Y."/>
            <person name="Fujita N."/>
        </authorList>
    </citation>
    <scope>NUCLEOTIDE SEQUENCE [LARGE SCALE GENOMIC DNA]</scope>
    <source>
        <strain evidence="2">ATCC 33774 / DSM 43861 / JCM 3304 / KCC A-0304 / NBRC 14216 / KM-6054</strain>
    </source>
</reference>
<dbReference type="AlphaFoldDB" id="E4N5G6"/>
<dbReference type="KEGG" id="ksk:KSE_06050"/>
<dbReference type="PATRIC" id="fig|452652.3.peg.596"/>
<protein>
    <recommendedName>
        <fullName evidence="3">Hydrolase</fullName>
    </recommendedName>
</protein>
<evidence type="ECO:0008006" key="3">
    <source>
        <dbReference type="Google" id="ProtNLM"/>
    </source>
</evidence>
<sequence>MFVSGEIRHATPHPAFFAAVERALGPDRTVCCVIGDSRTADLAPAAARSWPAVHVCGPDTPCPPGDPAGPAAPVRHAPGPGAVLLPCAHS</sequence>
<dbReference type="Gene3D" id="3.40.50.1000">
    <property type="entry name" value="HAD superfamily/HAD-like"/>
    <property type="match status" value="1"/>
</dbReference>
<evidence type="ECO:0000313" key="2">
    <source>
        <dbReference type="Proteomes" id="UP000007076"/>
    </source>
</evidence>